<feature type="chain" id="PRO_5041426699" evidence="2">
    <location>
        <begin position="20"/>
        <end position="129"/>
    </location>
</feature>
<proteinExistence type="predicted"/>
<reference evidence="3 4" key="1">
    <citation type="journal article" date="2023" name="BMC Biotechnol.">
        <title>Vitis rotundifolia cv Carlos genome sequencing.</title>
        <authorList>
            <person name="Huff M."/>
            <person name="Hulse-Kemp A."/>
            <person name="Scheffler B."/>
            <person name="Youngblood R."/>
            <person name="Simpson S."/>
            <person name="Babiker E."/>
            <person name="Staton M."/>
        </authorList>
    </citation>
    <scope>NUCLEOTIDE SEQUENCE [LARGE SCALE GENOMIC DNA]</scope>
    <source>
        <tissue evidence="3">Leaf</tissue>
    </source>
</reference>
<feature type="compositionally biased region" description="Basic residues" evidence="1">
    <location>
        <begin position="81"/>
        <end position="102"/>
    </location>
</feature>
<protein>
    <submittedName>
        <fullName evidence="3">Uncharacterized protein</fullName>
    </submittedName>
</protein>
<keyword evidence="2" id="KW-0732">Signal</keyword>
<accession>A0AA39DCV5</accession>
<dbReference type="AlphaFoldDB" id="A0AA39DCV5"/>
<evidence type="ECO:0000313" key="4">
    <source>
        <dbReference type="Proteomes" id="UP001168098"/>
    </source>
</evidence>
<gene>
    <name evidence="3" type="ORF">PVL29_019579</name>
</gene>
<dbReference type="EMBL" id="JARBHA010000015">
    <property type="protein sequence ID" value="KAJ9680303.1"/>
    <property type="molecule type" value="Genomic_DNA"/>
</dbReference>
<sequence>MEKMLIMLFLNMLWEYTTHFGTALMMLDVDKMVATKGSRDPTLASADFSMMVYLSGVVLNSQSEGLPKYQEPTQPKEPVKPKHKAKPNRARFKSKAHKKKFPGNKVGNNRVEDASSMGVDIDNQVGIMH</sequence>
<feature type="region of interest" description="Disordered" evidence="1">
    <location>
        <begin position="64"/>
        <end position="112"/>
    </location>
</feature>
<comment type="caution">
    <text evidence="3">The sequence shown here is derived from an EMBL/GenBank/DDBJ whole genome shotgun (WGS) entry which is preliminary data.</text>
</comment>
<organism evidence="3 4">
    <name type="scientific">Vitis rotundifolia</name>
    <name type="common">Muscadine grape</name>
    <dbReference type="NCBI Taxonomy" id="103349"/>
    <lineage>
        <taxon>Eukaryota</taxon>
        <taxon>Viridiplantae</taxon>
        <taxon>Streptophyta</taxon>
        <taxon>Embryophyta</taxon>
        <taxon>Tracheophyta</taxon>
        <taxon>Spermatophyta</taxon>
        <taxon>Magnoliopsida</taxon>
        <taxon>eudicotyledons</taxon>
        <taxon>Gunneridae</taxon>
        <taxon>Pentapetalae</taxon>
        <taxon>rosids</taxon>
        <taxon>Vitales</taxon>
        <taxon>Vitaceae</taxon>
        <taxon>Viteae</taxon>
        <taxon>Vitis</taxon>
    </lineage>
</organism>
<dbReference type="Proteomes" id="UP001168098">
    <property type="component" value="Unassembled WGS sequence"/>
</dbReference>
<name>A0AA39DCV5_VITRO</name>
<feature type="signal peptide" evidence="2">
    <location>
        <begin position="1"/>
        <end position="19"/>
    </location>
</feature>
<evidence type="ECO:0000313" key="3">
    <source>
        <dbReference type="EMBL" id="KAJ9680303.1"/>
    </source>
</evidence>
<keyword evidence="4" id="KW-1185">Reference proteome</keyword>
<evidence type="ECO:0000256" key="2">
    <source>
        <dbReference type="SAM" id="SignalP"/>
    </source>
</evidence>
<evidence type="ECO:0000256" key="1">
    <source>
        <dbReference type="SAM" id="MobiDB-lite"/>
    </source>
</evidence>